<evidence type="ECO:0000313" key="2">
    <source>
        <dbReference type="Proteomes" id="UP000778951"/>
    </source>
</evidence>
<comment type="caution">
    <text evidence="1">The sequence shown here is derived from an EMBL/GenBank/DDBJ whole genome shotgun (WGS) entry which is preliminary data.</text>
</comment>
<name>A0A968KUF3_9SPIO</name>
<dbReference type="AlphaFoldDB" id="A0A968KUF3"/>
<protein>
    <submittedName>
        <fullName evidence="1">Cell division protein ZapA</fullName>
    </submittedName>
</protein>
<reference evidence="1" key="1">
    <citation type="submission" date="2020-03" db="EMBL/GenBank/DDBJ databases">
        <title>Spirochaetal bacteria isolated from arthropods constitute a novel genus Entomospira genus novum within the order Spirochaetales.</title>
        <authorList>
            <person name="Grana-Miraglia L."/>
            <person name="Sikutova S."/>
            <person name="Fingerle V."/>
            <person name="Sing A."/>
            <person name="Castillo-Ramirez S."/>
            <person name="Margos G."/>
            <person name="Rudolf I."/>
        </authorList>
    </citation>
    <scope>NUCLEOTIDE SEQUENCE</scope>
    <source>
        <strain evidence="1">BR149</strain>
    </source>
</reference>
<sequence>MDVHLYTIHLLGVSLTVKTTEDIDYLRKLEKSLLDATVDVQENLGIQDPISVAIMAGFFLSDQLHKKEDLSVDSREERMIQDKILRMSKLMDRILK</sequence>
<dbReference type="EMBL" id="JAATLM010000001">
    <property type="protein sequence ID" value="NIZ69065.1"/>
    <property type="molecule type" value="Genomic_DNA"/>
</dbReference>
<dbReference type="Pfam" id="PF05164">
    <property type="entry name" value="ZapA"/>
    <property type="match status" value="1"/>
</dbReference>
<dbReference type="InterPro" id="IPR007838">
    <property type="entry name" value="Cell_div_ZapA-like"/>
</dbReference>
<proteinExistence type="predicted"/>
<keyword evidence="2" id="KW-1185">Reference proteome</keyword>
<evidence type="ECO:0000313" key="1">
    <source>
        <dbReference type="EMBL" id="NIZ69065.1"/>
    </source>
</evidence>
<dbReference type="Proteomes" id="UP000778951">
    <property type="component" value="Unassembled WGS sequence"/>
</dbReference>
<organism evidence="1 2">
    <name type="scientific">Entomospira culicis</name>
    <dbReference type="NCBI Taxonomy" id="2719989"/>
    <lineage>
        <taxon>Bacteria</taxon>
        <taxon>Pseudomonadati</taxon>
        <taxon>Spirochaetota</taxon>
        <taxon>Spirochaetia</taxon>
        <taxon>Spirochaetales</taxon>
        <taxon>Spirochaetaceae</taxon>
        <taxon>Entomospira</taxon>
    </lineage>
</organism>
<dbReference type="GO" id="GO:0051301">
    <property type="term" value="P:cell division"/>
    <property type="evidence" value="ECO:0007669"/>
    <property type="project" value="UniProtKB-KW"/>
</dbReference>
<dbReference type="SUPFAM" id="SSF102829">
    <property type="entry name" value="Cell division protein ZapA-like"/>
    <property type="match status" value="1"/>
</dbReference>
<accession>A0A968KUF3</accession>
<gene>
    <name evidence="1" type="ORF">HCT48_02405</name>
</gene>
<dbReference type="InterPro" id="IPR036192">
    <property type="entry name" value="Cell_div_ZapA-like_sf"/>
</dbReference>
<keyword evidence="1" id="KW-0131">Cell cycle</keyword>
<dbReference type="RefSeq" id="WP_167695167.1">
    <property type="nucleotide sequence ID" value="NZ_CP118181.1"/>
</dbReference>
<keyword evidence="1" id="KW-0132">Cell division</keyword>